<proteinExistence type="predicted"/>
<reference evidence="1" key="1">
    <citation type="submission" date="2015-11" db="EMBL/GenBank/DDBJ databases">
        <title>De novo transcriptome assembly of four potential Pierce s Disease insect vectors from Arizona vineyards.</title>
        <authorList>
            <person name="Tassone E.E."/>
        </authorList>
    </citation>
    <scope>NUCLEOTIDE SEQUENCE</scope>
</reference>
<gene>
    <name evidence="1" type="ORF">g.52481</name>
</gene>
<dbReference type="EMBL" id="GECU01035421">
    <property type="protein sequence ID" value="JAS72285.1"/>
    <property type="molecule type" value="Transcribed_RNA"/>
</dbReference>
<sequence>MNLGVLLPPLAAEPSQIIRLPSSVDAYKCCESWEYVNPMTGLSMELATISPTADRSKVLHNLITPLDMPVAITLIDTPSGAVEKHTAVICSRVVTLPTSAMLIVWSRTVELPLSTSLPTVTKS</sequence>
<feature type="non-terminal residue" evidence="1">
    <location>
        <position position="123"/>
    </location>
</feature>
<evidence type="ECO:0000313" key="1">
    <source>
        <dbReference type="EMBL" id="JAS72285.1"/>
    </source>
</evidence>
<protein>
    <submittedName>
        <fullName evidence="1">Uncharacterized protein</fullName>
    </submittedName>
</protein>
<accession>A0A1B6HC77</accession>
<dbReference type="AlphaFoldDB" id="A0A1B6HC77"/>
<organism evidence="1">
    <name type="scientific">Homalodisca liturata</name>
    <dbReference type="NCBI Taxonomy" id="320908"/>
    <lineage>
        <taxon>Eukaryota</taxon>
        <taxon>Metazoa</taxon>
        <taxon>Ecdysozoa</taxon>
        <taxon>Arthropoda</taxon>
        <taxon>Hexapoda</taxon>
        <taxon>Insecta</taxon>
        <taxon>Pterygota</taxon>
        <taxon>Neoptera</taxon>
        <taxon>Paraneoptera</taxon>
        <taxon>Hemiptera</taxon>
        <taxon>Auchenorrhyncha</taxon>
        <taxon>Membracoidea</taxon>
        <taxon>Cicadellidae</taxon>
        <taxon>Cicadellinae</taxon>
        <taxon>Proconiini</taxon>
        <taxon>Homalodisca</taxon>
    </lineage>
</organism>
<name>A0A1B6HC77_9HEMI</name>